<organism evidence="1 2">
    <name type="scientific">Araneus ventricosus</name>
    <name type="common">Orbweaver spider</name>
    <name type="synonym">Epeira ventricosa</name>
    <dbReference type="NCBI Taxonomy" id="182803"/>
    <lineage>
        <taxon>Eukaryota</taxon>
        <taxon>Metazoa</taxon>
        <taxon>Ecdysozoa</taxon>
        <taxon>Arthropoda</taxon>
        <taxon>Chelicerata</taxon>
        <taxon>Arachnida</taxon>
        <taxon>Araneae</taxon>
        <taxon>Araneomorphae</taxon>
        <taxon>Entelegynae</taxon>
        <taxon>Araneoidea</taxon>
        <taxon>Araneidae</taxon>
        <taxon>Araneus</taxon>
    </lineage>
</organism>
<protein>
    <submittedName>
        <fullName evidence="1">Uncharacterized protein</fullName>
    </submittedName>
</protein>
<proteinExistence type="predicted"/>
<gene>
    <name evidence="1" type="ORF">AVEN_257265_1</name>
</gene>
<dbReference type="AlphaFoldDB" id="A0A4Y2HBI7"/>
<dbReference type="EMBL" id="BGPR01001829">
    <property type="protein sequence ID" value="GBM62665.1"/>
    <property type="molecule type" value="Genomic_DNA"/>
</dbReference>
<evidence type="ECO:0000313" key="1">
    <source>
        <dbReference type="EMBL" id="GBM62665.1"/>
    </source>
</evidence>
<comment type="caution">
    <text evidence="1">The sequence shown here is derived from an EMBL/GenBank/DDBJ whole genome shotgun (WGS) entry which is preliminary data.</text>
</comment>
<keyword evidence="2" id="KW-1185">Reference proteome</keyword>
<reference evidence="1 2" key="1">
    <citation type="journal article" date="2019" name="Sci. Rep.">
        <title>Orb-weaving spider Araneus ventricosus genome elucidates the spidroin gene catalogue.</title>
        <authorList>
            <person name="Kono N."/>
            <person name="Nakamura H."/>
            <person name="Ohtoshi R."/>
            <person name="Moran D.A.P."/>
            <person name="Shinohara A."/>
            <person name="Yoshida Y."/>
            <person name="Fujiwara M."/>
            <person name="Mori M."/>
            <person name="Tomita M."/>
            <person name="Arakawa K."/>
        </authorList>
    </citation>
    <scope>NUCLEOTIDE SEQUENCE [LARGE SCALE GENOMIC DNA]</scope>
</reference>
<name>A0A4Y2HBI7_ARAVE</name>
<dbReference type="Proteomes" id="UP000499080">
    <property type="component" value="Unassembled WGS sequence"/>
</dbReference>
<sequence>MINWGLDHGRVRRIDRRRNGFNPNLLQFERDTCSGSLRFAVFHCSFQLKMDSILYLIQELVGLGRDVDGEESSTIYDLPQFHEELREMWGKRRNRGKGRSRVTRLSIFGDRGMEPEPWIVRAASMHRDETD</sequence>
<evidence type="ECO:0000313" key="2">
    <source>
        <dbReference type="Proteomes" id="UP000499080"/>
    </source>
</evidence>
<accession>A0A4Y2HBI7</accession>